<organism evidence="2 3">
    <name type="scientific">Protopolystoma xenopodis</name>
    <dbReference type="NCBI Taxonomy" id="117903"/>
    <lineage>
        <taxon>Eukaryota</taxon>
        <taxon>Metazoa</taxon>
        <taxon>Spiralia</taxon>
        <taxon>Lophotrochozoa</taxon>
        <taxon>Platyhelminthes</taxon>
        <taxon>Monogenea</taxon>
        <taxon>Polyopisthocotylea</taxon>
        <taxon>Polystomatidea</taxon>
        <taxon>Polystomatidae</taxon>
        <taxon>Protopolystoma</taxon>
    </lineage>
</organism>
<keyword evidence="3" id="KW-1185">Reference proteome</keyword>
<dbReference type="AlphaFoldDB" id="A0A3S5A2D3"/>
<gene>
    <name evidence="2" type="ORF">PXEA_LOCUS6591</name>
</gene>
<proteinExistence type="predicted"/>
<feature type="compositionally biased region" description="Pro residues" evidence="1">
    <location>
        <begin position="79"/>
        <end position="91"/>
    </location>
</feature>
<feature type="region of interest" description="Disordered" evidence="1">
    <location>
        <begin position="75"/>
        <end position="103"/>
    </location>
</feature>
<evidence type="ECO:0000256" key="1">
    <source>
        <dbReference type="SAM" id="MobiDB-lite"/>
    </source>
</evidence>
<evidence type="ECO:0000313" key="3">
    <source>
        <dbReference type="Proteomes" id="UP000784294"/>
    </source>
</evidence>
<feature type="region of interest" description="Disordered" evidence="1">
    <location>
        <begin position="255"/>
        <end position="277"/>
    </location>
</feature>
<sequence length="311" mass="33475">MIAENSARFHPKRKRRSRGLRQPERRIKAKLLQYNEIQPSSFAFPADTNLQAYLLAQRYIEELQKFLEEDNYKASLRLEPPPPPQPPPGPLPQSKLSVLSPSSTHFGHKLSSASVTYAVGLSTVNQLSTNEQYPGMPSSSRLPGLGISPCHNSFQLEAGHTASGVSVSSPSFSSPSLFAWDLLSQPVSPCPGKAVTLNSKPPSCYSPAASASPSVNAPPESPLKSTCTSLYADSFAASGSQPVLLEPWPEASIPHLSTPKGRCQSHPEESETLDGYPQIRPLLPCTLTSLPGLLESPDKANTPLEVLSSQV</sequence>
<dbReference type="OrthoDB" id="10254377at2759"/>
<accession>A0A3S5A2D3</accession>
<protein>
    <submittedName>
        <fullName evidence="2">Uncharacterized protein</fullName>
    </submittedName>
</protein>
<feature type="compositionally biased region" description="Polar residues" evidence="1">
    <location>
        <begin position="94"/>
        <end position="103"/>
    </location>
</feature>
<feature type="compositionally biased region" description="Basic residues" evidence="1">
    <location>
        <begin position="9"/>
        <end position="19"/>
    </location>
</feature>
<evidence type="ECO:0000313" key="2">
    <source>
        <dbReference type="EMBL" id="VEL13151.1"/>
    </source>
</evidence>
<comment type="caution">
    <text evidence="2">The sequence shown here is derived from an EMBL/GenBank/DDBJ whole genome shotgun (WGS) entry which is preliminary data.</text>
</comment>
<reference evidence="2" key="1">
    <citation type="submission" date="2018-11" db="EMBL/GenBank/DDBJ databases">
        <authorList>
            <consortium name="Pathogen Informatics"/>
        </authorList>
    </citation>
    <scope>NUCLEOTIDE SEQUENCE</scope>
</reference>
<feature type="region of interest" description="Disordered" evidence="1">
    <location>
        <begin position="1"/>
        <end position="24"/>
    </location>
</feature>
<feature type="region of interest" description="Disordered" evidence="1">
    <location>
        <begin position="291"/>
        <end position="311"/>
    </location>
</feature>
<name>A0A3S5A2D3_9PLAT</name>
<dbReference type="Proteomes" id="UP000784294">
    <property type="component" value="Unassembled WGS sequence"/>
</dbReference>
<dbReference type="EMBL" id="CAAALY010016884">
    <property type="protein sequence ID" value="VEL13151.1"/>
    <property type="molecule type" value="Genomic_DNA"/>
</dbReference>